<dbReference type="InterPro" id="IPR036390">
    <property type="entry name" value="WH_DNA-bd_sf"/>
</dbReference>
<evidence type="ECO:0000259" key="4">
    <source>
        <dbReference type="PROSITE" id="PS50949"/>
    </source>
</evidence>
<evidence type="ECO:0000256" key="1">
    <source>
        <dbReference type="ARBA" id="ARBA00023015"/>
    </source>
</evidence>
<dbReference type="Proteomes" id="UP000603904">
    <property type="component" value="Unassembled WGS sequence"/>
</dbReference>
<dbReference type="InterPro" id="IPR036388">
    <property type="entry name" value="WH-like_DNA-bd_sf"/>
</dbReference>
<sequence>MLDREGPVPLYKQIAETIGEQIRRGDLADGDPVPSEAELETGYGVARTTARRVARELRDLGLVRTVPGEGTFVGRGPIRRARRRIPAHERISLEITERIRRQELKPNRPIPSEKSLMQQYGVAKVTVRQAVASLRAQGWVFTVPQRGSYVSPEERWPTG</sequence>
<keyword evidence="2" id="KW-0238">DNA-binding</keyword>
<dbReference type="PANTHER" id="PTHR44846">
    <property type="entry name" value="MANNOSYL-D-GLYCERATE TRANSPORT/METABOLISM SYSTEM REPRESSOR MNGR-RELATED"/>
    <property type="match status" value="1"/>
</dbReference>
<protein>
    <recommendedName>
        <fullName evidence="4">HTH gntR-type domain-containing protein</fullName>
    </recommendedName>
</protein>
<dbReference type="Gene3D" id="1.10.10.10">
    <property type="entry name" value="Winged helix-like DNA-binding domain superfamily/Winged helix DNA-binding domain"/>
    <property type="match status" value="2"/>
</dbReference>
<organism evidence="5 6">
    <name type="scientific">Microbispora corallina</name>
    <dbReference type="NCBI Taxonomy" id="83302"/>
    <lineage>
        <taxon>Bacteria</taxon>
        <taxon>Bacillati</taxon>
        <taxon>Actinomycetota</taxon>
        <taxon>Actinomycetes</taxon>
        <taxon>Streptosporangiales</taxon>
        <taxon>Streptosporangiaceae</taxon>
        <taxon>Microbispora</taxon>
    </lineage>
</organism>
<accession>A0ABQ4FSE1</accession>
<dbReference type="RefSeq" id="WP_204055443.1">
    <property type="nucleotide sequence ID" value="NZ_BAAAGP010000001.1"/>
</dbReference>
<dbReference type="SUPFAM" id="SSF46785">
    <property type="entry name" value="Winged helix' DNA-binding domain"/>
    <property type="match status" value="2"/>
</dbReference>
<keyword evidence="1" id="KW-0805">Transcription regulation</keyword>
<feature type="domain" description="HTH gntR-type" evidence="4">
    <location>
        <begin position="85"/>
        <end position="153"/>
    </location>
</feature>
<dbReference type="Pfam" id="PF00392">
    <property type="entry name" value="GntR"/>
    <property type="match status" value="2"/>
</dbReference>
<proteinExistence type="predicted"/>
<dbReference type="PANTHER" id="PTHR44846:SF17">
    <property type="entry name" value="GNTR-FAMILY TRANSCRIPTIONAL REGULATOR"/>
    <property type="match status" value="1"/>
</dbReference>
<dbReference type="CDD" id="cd07377">
    <property type="entry name" value="WHTH_GntR"/>
    <property type="match status" value="2"/>
</dbReference>
<dbReference type="EMBL" id="BOOC01000002">
    <property type="protein sequence ID" value="GIH37740.1"/>
    <property type="molecule type" value="Genomic_DNA"/>
</dbReference>
<comment type="caution">
    <text evidence="5">The sequence shown here is derived from an EMBL/GenBank/DDBJ whole genome shotgun (WGS) entry which is preliminary data.</text>
</comment>
<dbReference type="SMART" id="SM00345">
    <property type="entry name" value="HTH_GNTR"/>
    <property type="match status" value="2"/>
</dbReference>
<gene>
    <name evidence="5" type="ORF">Mco01_07400</name>
</gene>
<evidence type="ECO:0000313" key="5">
    <source>
        <dbReference type="EMBL" id="GIH37740.1"/>
    </source>
</evidence>
<evidence type="ECO:0000256" key="3">
    <source>
        <dbReference type="ARBA" id="ARBA00023163"/>
    </source>
</evidence>
<reference evidence="5 6" key="1">
    <citation type="submission" date="2021-01" db="EMBL/GenBank/DDBJ databases">
        <title>Whole genome shotgun sequence of Microbispora corallina NBRC 16416.</title>
        <authorList>
            <person name="Komaki H."/>
            <person name="Tamura T."/>
        </authorList>
    </citation>
    <scope>NUCLEOTIDE SEQUENCE [LARGE SCALE GENOMIC DNA]</scope>
    <source>
        <strain evidence="5 6">NBRC 16416</strain>
    </source>
</reference>
<dbReference type="InterPro" id="IPR050679">
    <property type="entry name" value="Bact_HTH_transcr_reg"/>
</dbReference>
<keyword evidence="3" id="KW-0804">Transcription</keyword>
<keyword evidence="6" id="KW-1185">Reference proteome</keyword>
<evidence type="ECO:0000313" key="6">
    <source>
        <dbReference type="Proteomes" id="UP000603904"/>
    </source>
</evidence>
<name>A0ABQ4FSE1_9ACTN</name>
<evidence type="ECO:0000256" key="2">
    <source>
        <dbReference type="ARBA" id="ARBA00023125"/>
    </source>
</evidence>
<dbReference type="PROSITE" id="PS50949">
    <property type="entry name" value="HTH_GNTR"/>
    <property type="match status" value="2"/>
</dbReference>
<feature type="domain" description="HTH gntR-type" evidence="4">
    <location>
        <begin position="8"/>
        <end position="76"/>
    </location>
</feature>
<dbReference type="InterPro" id="IPR000524">
    <property type="entry name" value="Tscrpt_reg_HTH_GntR"/>
</dbReference>
<dbReference type="PRINTS" id="PR00035">
    <property type="entry name" value="HTHGNTR"/>
</dbReference>